<evidence type="ECO:0000259" key="3">
    <source>
        <dbReference type="PROSITE" id="PS51781"/>
    </source>
</evidence>
<dbReference type="GO" id="GO:0006508">
    <property type="term" value="P:proteolysis"/>
    <property type="evidence" value="ECO:0007669"/>
    <property type="project" value="UniProtKB-KW"/>
</dbReference>
<reference evidence="4" key="1">
    <citation type="submission" date="2021-07" db="EMBL/GenBank/DDBJ databases">
        <title>Complete genome sequence of Crassaminicella sp. 143-21, isolated from a deep-sea hydrothermal vent.</title>
        <authorList>
            <person name="Li X."/>
        </authorList>
    </citation>
    <scope>NUCLEOTIDE SEQUENCE</scope>
    <source>
        <strain evidence="4">143-21</strain>
    </source>
</reference>
<dbReference type="RefSeq" id="WP_218283122.1">
    <property type="nucleotide sequence ID" value="NZ_CP078093.1"/>
</dbReference>
<name>A0ABX8RHK2_9CLOT</name>
<protein>
    <submittedName>
        <fullName evidence="4">Serine protease</fullName>
    </submittedName>
</protein>
<feature type="compositionally biased region" description="Polar residues" evidence="1">
    <location>
        <begin position="106"/>
        <end position="120"/>
    </location>
</feature>
<sequence length="256" mass="28485">MKKILSILILCVLLFSGCTTPQQKPNEMPKTSSIFEKGKVEKIKITKDNASCRLGQGNSYPSIKKLPKGNIYNVVGQLGDWYVVQTEDGKVGCVNPSDAKPEVESPKTTTPSAQPNLTSKDQQKENISRLTDDEQQMFNLINKERTKKGLKPLTLDISVTNVARLKSQDMIDNNYFSHNSPTYGSPFDMLKQFGIKYLSAGENIAGNPSVKNAHTSLMNSEGHRRNILNPNFTHIGIGIKNGGKYGKIYTQMFIQR</sequence>
<feature type="signal peptide" evidence="2">
    <location>
        <begin position="1"/>
        <end position="21"/>
    </location>
</feature>
<evidence type="ECO:0000313" key="5">
    <source>
        <dbReference type="Proteomes" id="UP000886818"/>
    </source>
</evidence>
<dbReference type="SMART" id="SM00287">
    <property type="entry name" value="SH3b"/>
    <property type="match status" value="1"/>
</dbReference>
<proteinExistence type="predicted"/>
<feature type="domain" description="SH3b" evidence="3">
    <location>
        <begin position="38"/>
        <end position="103"/>
    </location>
</feature>
<dbReference type="NCBIfam" id="TIGR02909">
    <property type="entry name" value="spore_YkwD"/>
    <property type="match status" value="1"/>
</dbReference>
<dbReference type="InterPro" id="IPR014044">
    <property type="entry name" value="CAP_dom"/>
</dbReference>
<dbReference type="Proteomes" id="UP000886818">
    <property type="component" value="Chromosome"/>
</dbReference>
<dbReference type="PROSITE" id="PS51257">
    <property type="entry name" value="PROKAR_LIPOPROTEIN"/>
    <property type="match status" value="1"/>
</dbReference>
<keyword evidence="2" id="KW-0732">Signal</keyword>
<evidence type="ECO:0000256" key="2">
    <source>
        <dbReference type="SAM" id="SignalP"/>
    </source>
</evidence>
<keyword evidence="5" id="KW-1185">Reference proteome</keyword>
<feature type="region of interest" description="Disordered" evidence="1">
    <location>
        <begin position="93"/>
        <end position="125"/>
    </location>
</feature>
<dbReference type="GO" id="GO:0008233">
    <property type="term" value="F:peptidase activity"/>
    <property type="evidence" value="ECO:0007669"/>
    <property type="project" value="UniProtKB-KW"/>
</dbReference>
<evidence type="ECO:0000256" key="1">
    <source>
        <dbReference type="SAM" id="MobiDB-lite"/>
    </source>
</evidence>
<dbReference type="PROSITE" id="PS51781">
    <property type="entry name" value="SH3B"/>
    <property type="match status" value="1"/>
</dbReference>
<evidence type="ECO:0000313" key="4">
    <source>
        <dbReference type="EMBL" id="QXM06426.1"/>
    </source>
</evidence>
<dbReference type="PANTHER" id="PTHR31157:SF1">
    <property type="entry name" value="SCP DOMAIN-CONTAINING PROTEIN"/>
    <property type="match status" value="1"/>
</dbReference>
<feature type="chain" id="PRO_5046720194" evidence="2">
    <location>
        <begin position="22"/>
        <end position="256"/>
    </location>
</feature>
<dbReference type="PANTHER" id="PTHR31157">
    <property type="entry name" value="SCP DOMAIN-CONTAINING PROTEIN"/>
    <property type="match status" value="1"/>
</dbReference>
<dbReference type="InterPro" id="IPR003646">
    <property type="entry name" value="SH3-like_bac-type"/>
</dbReference>
<keyword evidence="4" id="KW-0378">Hydrolase</keyword>
<dbReference type="EMBL" id="CP078093">
    <property type="protein sequence ID" value="QXM06426.1"/>
    <property type="molecule type" value="Genomic_DNA"/>
</dbReference>
<organism evidence="4 5">
    <name type="scientific">Crassaminicella indica</name>
    <dbReference type="NCBI Taxonomy" id="2855394"/>
    <lineage>
        <taxon>Bacteria</taxon>
        <taxon>Bacillati</taxon>
        <taxon>Bacillota</taxon>
        <taxon>Clostridia</taxon>
        <taxon>Eubacteriales</taxon>
        <taxon>Clostridiaceae</taxon>
        <taxon>Crassaminicella</taxon>
    </lineage>
</organism>
<dbReference type="Pfam" id="PF00188">
    <property type="entry name" value="CAP"/>
    <property type="match status" value="1"/>
</dbReference>
<gene>
    <name evidence="4" type="ORF">KVH43_01230</name>
</gene>
<keyword evidence="4" id="KW-0645">Protease</keyword>
<dbReference type="CDD" id="cd05379">
    <property type="entry name" value="CAP_bacterial"/>
    <property type="match status" value="1"/>
</dbReference>
<accession>A0ABX8RHK2</accession>
<dbReference type="InterPro" id="IPR014258">
    <property type="entry name" value="CAP_domain_YkwD-like"/>
</dbReference>